<feature type="domain" description="SnoaL-like" evidence="1">
    <location>
        <begin position="35"/>
        <end position="144"/>
    </location>
</feature>
<keyword evidence="3" id="KW-1185">Reference proteome</keyword>
<sequence>MQQYDRLVAFIVYARIMTITDTTLADDRARMRAVIETFYERTSAKDIDGVLELCTDDLRMRIPFDPVEEVREVVGKEIVRVAGKAALEAYGSYRQIVTRIEPMLDPNSWLVSVKGDLTVLSTGRDYRNDYLTILRFRDGRIAEWATYHDPIRQLIAFDAIEAPTVAGP</sequence>
<dbReference type="Proteomes" id="UP000254869">
    <property type="component" value="Unassembled WGS sequence"/>
</dbReference>
<gene>
    <name evidence="2" type="ORF">DFR76_1021</name>
</gene>
<dbReference type="Pfam" id="PF12680">
    <property type="entry name" value="SnoaL_2"/>
    <property type="match status" value="1"/>
</dbReference>
<dbReference type="Gene3D" id="3.10.450.50">
    <property type="match status" value="1"/>
</dbReference>
<comment type="caution">
    <text evidence="2">The sequence shown here is derived from an EMBL/GenBank/DDBJ whole genome shotgun (WGS) entry which is preliminary data.</text>
</comment>
<proteinExistence type="predicted"/>
<protein>
    <submittedName>
        <fullName evidence="2">Ketosteroid isomerase-like protein</fullName>
    </submittedName>
</protein>
<accession>A0A370IDU2</accession>
<evidence type="ECO:0000259" key="1">
    <source>
        <dbReference type="Pfam" id="PF12680"/>
    </source>
</evidence>
<dbReference type="InterPro" id="IPR032710">
    <property type="entry name" value="NTF2-like_dom_sf"/>
</dbReference>
<dbReference type="SUPFAM" id="SSF54427">
    <property type="entry name" value="NTF2-like"/>
    <property type="match status" value="1"/>
</dbReference>
<name>A0A370IDU2_9NOCA</name>
<reference evidence="2 3" key="1">
    <citation type="submission" date="2018-07" db="EMBL/GenBank/DDBJ databases">
        <title>Genomic Encyclopedia of Type Strains, Phase IV (KMG-IV): sequencing the most valuable type-strain genomes for metagenomic binning, comparative biology and taxonomic classification.</title>
        <authorList>
            <person name="Goeker M."/>
        </authorList>
    </citation>
    <scope>NUCLEOTIDE SEQUENCE [LARGE SCALE GENOMIC DNA]</scope>
    <source>
        <strain evidence="2 3">DSM 44290</strain>
    </source>
</reference>
<dbReference type="GO" id="GO:0016853">
    <property type="term" value="F:isomerase activity"/>
    <property type="evidence" value="ECO:0007669"/>
    <property type="project" value="UniProtKB-KW"/>
</dbReference>
<keyword evidence="2" id="KW-0413">Isomerase</keyword>
<dbReference type="STRING" id="1210086.GCA_001613105_07496"/>
<dbReference type="InterPro" id="IPR037401">
    <property type="entry name" value="SnoaL-like"/>
</dbReference>
<evidence type="ECO:0000313" key="2">
    <source>
        <dbReference type="EMBL" id="RDI67604.1"/>
    </source>
</evidence>
<evidence type="ECO:0000313" key="3">
    <source>
        <dbReference type="Proteomes" id="UP000254869"/>
    </source>
</evidence>
<dbReference type="EMBL" id="QQBC01000002">
    <property type="protein sequence ID" value="RDI67604.1"/>
    <property type="molecule type" value="Genomic_DNA"/>
</dbReference>
<dbReference type="AlphaFoldDB" id="A0A370IDU2"/>
<organism evidence="2 3">
    <name type="scientific">Nocardia pseudobrasiliensis</name>
    <dbReference type="NCBI Taxonomy" id="45979"/>
    <lineage>
        <taxon>Bacteria</taxon>
        <taxon>Bacillati</taxon>
        <taxon>Actinomycetota</taxon>
        <taxon>Actinomycetes</taxon>
        <taxon>Mycobacteriales</taxon>
        <taxon>Nocardiaceae</taxon>
        <taxon>Nocardia</taxon>
    </lineage>
</organism>